<gene>
    <name evidence="1" type="ORF">BECKUNK1418G_GA0071005_100230</name>
    <name evidence="2" type="ORF">BECKUNK1418H_GA0071006_100130</name>
</gene>
<dbReference type="EMBL" id="CAADGD010000001">
    <property type="protein sequence ID" value="VFK68291.1"/>
    <property type="molecule type" value="Genomic_DNA"/>
</dbReference>
<accession>A0A451AQF4</accession>
<evidence type="ECO:0000313" key="2">
    <source>
        <dbReference type="EMBL" id="VFK68291.1"/>
    </source>
</evidence>
<proteinExistence type="predicted"/>
<protein>
    <submittedName>
        <fullName evidence="2">Uncharacterized protein</fullName>
    </submittedName>
</protein>
<name>A0A451AQF4_9GAMM</name>
<organism evidence="2">
    <name type="scientific">Candidatus Kentrum sp. UNK</name>
    <dbReference type="NCBI Taxonomy" id="2126344"/>
    <lineage>
        <taxon>Bacteria</taxon>
        <taxon>Pseudomonadati</taxon>
        <taxon>Pseudomonadota</taxon>
        <taxon>Gammaproteobacteria</taxon>
        <taxon>Candidatus Kentrum</taxon>
    </lineage>
</organism>
<dbReference type="EMBL" id="CAADFZ010000002">
    <property type="protein sequence ID" value="VFK58169.1"/>
    <property type="molecule type" value="Genomic_DNA"/>
</dbReference>
<dbReference type="AlphaFoldDB" id="A0A451AQF4"/>
<evidence type="ECO:0000313" key="1">
    <source>
        <dbReference type="EMBL" id="VFK58169.1"/>
    </source>
</evidence>
<sequence length="185" mass="20647">MNRISNQAVLDALARQDIRLLVFAELHFESGVLRLHSGARGMEYRWGGKEWLGVGMLGEISTISETAELEATDLDLTLSGIDPTMLATALGEGYYDRDASLWLAFLDTDYQITGEPVGPFLYSMDTMEGEIGEIAKVKLRAVSPLARWESPSIRRYTDADQQEEFPGDKGFEYVSQMAAGKELEW</sequence>
<reference evidence="2" key="1">
    <citation type="submission" date="2019-02" db="EMBL/GenBank/DDBJ databases">
        <authorList>
            <person name="Gruber-Vodicka R. H."/>
            <person name="Seah K. B. B."/>
        </authorList>
    </citation>
    <scope>NUCLEOTIDE SEQUENCE</scope>
    <source>
        <strain evidence="2">BECK_BY19</strain>
        <strain evidence="1">BECK_BY8</strain>
    </source>
</reference>